<accession>A0ABV8FX87</accession>
<sequence length="247" mass="27300">MGQAGPDAPAEKRASCYLLEFSVSPGGARQGDIHAYTDLKALREGFDERNGADPYLIMWYGALLHLWVVQNGEIVQGIDLHPFLRTGDERLDRTLARVLDGGRKEGDDDAWDELFSTVTEDFDWNPAAALPTLAHLYDLRDRAGAGDEAAKAEIHRLNEAVEDGDDLEEFAEAGPEGLELDWDAIAAAVPALREPLMGPGWLPVAWAKGVRKPRDSYLDIADELRLGFNDLENGDSEYLYDEDEDEG</sequence>
<reference evidence="2" key="1">
    <citation type="journal article" date="2019" name="Int. J. Syst. Evol. Microbiol.">
        <title>The Global Catalogue of Microorganisms (GCM) 10K type strain sequencing project: providing services to taxonomists for standard genome sequencing and annotation.</title>
        <authorList>
            <consortium name="The Broad Institute Genomics Platform"/>
            <consortium name="The Broad Institute Genome Sequencing Center for Infectious Disease"/>
            <person name="Wu L."/>
            <person name="Ma J."/>
        </authorList>
    </citation>
    <scope>NUCLEOTIDE SEQUENCE [LARGE SCALE GENOMIC DNA]</scope>
    <source>
        <strain evidence="2">TBRC 1826</strain>
    </source>
</reference>
<comment type="caution">
    <text evidence="1">The sequence shown here is derived from an EMBL/GenBank/DDBJ whole genome shotgun (WGS) entry which is preliminary data.</text>
</comment>
<name>A0ABV8FX87_9ACTN</name>
<dbReference type="Proteomes" id="UP001595847">
    <property type="component" value="Unassembled WGS sequence"/>
</dbReference>
<dbReference type="EMBL" id="JBHSBH010000020">
    <property type="protein sequence ID" value="MFC3999754.1"/>
    <property type="molecule type" value="Genomic_DNA"/>
</dbReference>
<evidence type="ECO:0000313" key="2">
    <source>
        <dbReference type="Proteomes" id="UP001595847"/>
    </source>
</evidence>
<keyword evidence="2" id="KW-1185">Reference proteome</keyword>
<dbReference type="RefSeq" id="WP_378538361.1">
    <property type="nucleotide sequence ID" value="NZ_JBHSBH010000020.1"/>
</dbReference>
<gene>
    <name evidence="1" type="ORF">ACFOVU_27825</name>
</gene>
<protein>
    <submittedName>
        <fullName evidence="1">Uncharacterized protein</fullName>
    </submittedName>
</protein>
<organism evidence="1 2">
    <name type="scientific">Nocardiopsis sediminis</name>
    <dbReference type="NCBI Taxonomy" id="1778267"/>
    <lineage>
        <taxon>Bacteria</taxon>
        <taxon>Bacillati</taxon>
        <taxon>Actinomycetota</taxon>
        <taxon>Actinomycetes</taxon>
        <taxon>Streptosporangiales</taxon>
        <taxon>Nocardiopsidaceae</taxon>
        <taxon>Nocardiopsis</taxon>
    </lineage>
</organism>
<evidence type="ECO:0000313" key="1">
    <source>
        <dbReference type="EMBL" id="MFC3999754.1"/>
    </source>
</evidence>
<proteinExistence type="predicted"/>